<dbReference type="EMBL" id="BAAARK010000008">
    <property type="protein sequence ID" value="GAA2661175.1"/>
    <property type="molecule type" value="Genomic_DNA"/>
</dbReference>
<proteinExistence type="predicted"/>
<evidence type="ECO:0000313" key="2">
    <source>
        <dbReference type="EMBL" id="GAA2661175.1"/>
    </source>
</evidence>
<comment type="caution">
    <text evidence="2">The sequence shown here is derived from an EMBL/GenBank/DDBJ whole genome shotgun (WGS) entry which is preliminary data.</text>
</comment>
<name>A0ABN3RUG4_9ACTN</name>
<feature type="compositionally biased region" description="Basic and acidic residues" evidence="1">
    <location>
        <begin position="36"/>
        <end position="50"/>
    </location>
</feature>
<reference evidence="2 3" key="1">
    <citation type="journal article" date="2019" name="Int. J. Syst. Evol. Microbiol.">
        <title>The Global Catalogue of Microorganisms (GCM) 10K type strain sequencing project: providing services to taxonomists for standard genome sequencing and annotation.</title>
        <authorList>
            <consortium name="The Broad Institute Genomics Platform"/>
            <consortium name="The Broad Institute Genome Sequencing Center for Infectious Disease"/>
            <person name="Wu L."/>
            <person name="Ma J."/>
        </authorList>
    </citation>
    <scope>NUCLEOTIDE SEQUENCE [LARGE SCALE GENOMIC DNA]</scope>
    <source>
        <strain evidence="2 3">JCM 16374</strain>
    </source>
</reference>
<sequence length="50" mass="5458">MESAAPAVPPPPHGQCGPLRRWDDGPLGAVPGKARGPADEARFWRRKPDW</sequence>
<dbReference type="Proteomes" id="UP001500994">
    <property type="component" value="Unassembled WGS sequence"/>
</dbReference>
<evidence type="ECO:0000313" key="3">
    <source>
        <dbReference type="Proteomes" id="UP001500994"/>
    </source>
</evidence>
<evidence type="ECO:0000256" key="1">
    <source>
        <dbReference type="SAM" id="MobiDB-lite"/>
    </source>
</evidence>
<organism evidence="2 3">
    <name type="scientific">Streptomyces lunalinharesii</name>
    <dbReference type="NCBI Taxonomy" id="333384"/>
    <lineage>
        <taxon>Bacteria</taxon>
        <taxon>Bacillati</taxon>
        <taxon>Actinomycetota</taxon>
        <taxon>Actinomycetes</taxon>
        <taxon>Kitasatosporales</taxon>
        <taxon>Streptomycetaceae</taxon>
        <taxon>Streptomyces</taxon>
    </lineage>
</organism>
<keyword evidence="3" id="KW-1185">Reference proteome</keyword>
<accession>A0ABN3RUG4</accession>
<feature type="region of interest" description="Disordered" evidence="1">
    <location>
        <begin position="1"/>
        <end position="50"/>
    </location>
</feature>
<gene>
    <name evidence="2" type="ORF">GCM10009864_30590</name>
</gene>
<protein>
    <submittedName>
        <fullName evidence="2">Uncharacterized protein</fullName>
    </submittedName>
</protein>